<dbReference type="GO" id="GO:0015979">
    <property type="term" value="P:photosynthesis"/>
    <property type="evidence" value="ECO:0007669"/>
    <property type="project" value="UniProtKB-KW"/>
</dbReference>
<dbReference type="InterPro" id="IPR028203">
    <property type="entry name" value="PSII_CF48-like_dom"/>
</dbReference>
<dbReference type="Pfam" id="PF14870">
    <property type="entry name" value="PSII_BNR"/>
    <property type="match status" value="1"/>
</dbReference>
<dbReference type="PANTHER" id="PTHR47199">
    <property type="entry name" value="PHOTOSYSTEM II STABILITY/ASSEMBLY FACTOR HCF136, CHLOROPLASTIC"/>
    <property type="match status" value="1"/>
</dbReference>
<dbReference type="EMBL" id="MELK01000046">
    <property type="protein sequence ID" value="OFW56412.1"/>
    <property type="molecule type" value="Genomic_DNA"/>
</dbReference>
<dbReference type="SUPFAM" id="SSF50939">
    <property type="entry name" value="Sialidases"/>
    <property type="match status" value="1"/>
</dbReference>
<keyword evidence="2" id="KW-0604">Photosystem II</keyword>
<comment type="caution">
    <text evidence="4">The sequence shown here is derived from an EMBL/GenBank/DDBJ whole genome shotgun (WGS) entry which is preliminary data.</text>
</comment>
<dbReference type="Gene3D" id="2.130.10.10">
    <property type="entry name" value="YVTN repeat-like/Quinoprotein amine dehydrogenase"/>
    <property type="match status" value="1"/>
</dbReference>
<feature type="domain" description="Photosynthesis system II assembly factor Ycf48/Hcf136-like" evidence="3">
    <location>
        <begin position="216"/>
        <end position="349"/>
    </location>
</feature>
<dbReference type="InterPro" id="IPR015943">
    <property type="entry name" value="WD40/YVTN_repeat-like_dom_sf"/>
</dbReference>
<dbReference type="AlphaFoldDB" id="A0A1F2WHU7"/>
<gene>
    <name evidence="4" type="ORF">A2Y75_01010</name>
</gene>
<protein>
    <recommendedName>
        <fullName evidence="3">Photosynthesis system II assembly factor Ycf48/Hcf136-like domain-containing protein</fullName>
    </recommendedName>
</protein>
<evidence type="ECO:0000256" key="2">
    <source>
        <dbReference type="ARBA" id="ARBA00023276"/>
    </source>
</evidence>
<accession>A0A1F2WHU7</accession>
<reference evidence="4 5" key="1">
    <citation type="journal article" date="2016" name="Nat. Commun.">
        <title>Thousands of microbial genomes shed light on interconnected biogeochemical processes in an aquifer system.</title>
        <authorList>
            <person name="Anantharaman K."/>
            <person name="Brown C.T."/>
            <person name="Hug L.A."/>
            <person name="Sharon I."/>
            <person name="Castelle C.J."/>
            <person name="Probst A.J."/>
            <person name="Thomas B.C."/>
            <person name="Singh A."/>
            <person name="Wilkins M.J."/>
            <person name="Karaoz U."/>
            <person name="Brodie E.L."/>
            <person name="Williams K.H."/>
            <person name="Hubbard S.S."/>
            <person name="Banfield J.F."/>
        </authorList>
    </citation>
    <scope>NUCLEOTIDE SEQUENCE [LARGE SCALE GENOMIC DNA]</scope>
</reference>
<organism evidence="4 5">
    <name type="scientific">Candidatus Solincola sediminis</name>
    <dbReference type="NCBI Taxonomy" id="1797199"/>
    <lineage>
        <taxon>Bacteria</taxon>
        <taxon>Bacillati</taxon>
        <taxon>Actinomycetota</taxon>
        <taxon>Candidatus Geothermincolia</taxon>
        <taxon>Candidatus Geothermincolales</taxon>
        <taxon>Candidatus Geothermincolaceae</taxon>
        <taxon>Candidatus Solincola</taxon>
    </lineage>
</organism>
<evidence type="ECO:0000313" key="4">
    <source>
        <dbReference type="EMBL" id="OFW56412.1"/>
    </source>
</evidence>
<name>A0A1F2WHU7_9ACTN</name>
<keyword evidence="1" id="KW-0602">Photosynthesis</keyword>
<dbReference type="InterPro" id="IPR036278">
    <property type="entry name" value="Sialidase_sf"/>
</dbReference>
<dbReference type="InterPro" id="IPR036698">
    <property type="entry name" value="TM1070-like_sf"/>
</dbReference>
<dbReference type="GO" id="GO:0009523">
    <property type="term" value="C:photosystem II"/>
    <property type="evidence" value="ECO:0007669"/>
    <property type="project" value="UniProtKB-KW"/>
</dbReference>
<evidence type="ECO:0000313" key="5">
    <source>
        <dbReference type="Proteomes" id="UP000177876"/>
    </source>
</evidence>
<evidence type="ECO:0000259" key="3">
    <source>
        <dbReference type="Pfam" id="PF14870"/>
    </source>
</evidence>
<dbReference type="Proteomes" id="UP000177876">
    <property type="component" value="Unassembled WGS sequence"/>
</dbReference>
<dbReference type="PANTHER" id="PTHR47199:SF2">
    <property type="entry name" value="PHOTOSYSTEM II STABILITY_ASSEMBLY FACTOR HCF136, CHLOROPLASTIC"/>
    <property type="match status" value="1"/>
</dbReference>
<sequence length="773" mass="82354">MEKRALRKVLLLPAILVLGIWCSFLPGTSVAKADTITGWYEQQSGVSEDLWSVSAADAYTVWAVGNNGTILKTADSGATWVAQASGTGNHLRSVCAIDANIAWTVGTSGTILKTVDGGTIWSPQVAGGAYSFSGIAAADSNNAWAVGSEYSAGTFHGIILNTSDGGGTWNPQPSSGTYSLSGVSAVNNTTAWVVGSAGAHGFDKAILKTVDGGLTWTPQTCPPDILPYKISAIDTNTAWAVGSNIIATKDGGTTWTTQESGTSNKLENVVAVDGQTAWAVGSMSGYSAYNRIVLKTSDAGSTWSMQTPQYALFLLGVTASDANTAWAVGDQGTIIHTSGGGMEYTCYFAEGYTGRGFQEYLCLGNPQEETATAIVNYIFKDGTTQEERLTIPPLSRTTINVNSQVGEGKEVSAKVVSDKEISVERPMYFSYNGVWSGGHDSEGATATDSSWYFAEGYTGSGFEEWICVLNPGEQETDITFNFQTQEAGALEKTGFKVPAHSRSTFKINDVLGSGFQNSLKLESRYPVVAERPMYFDYQGIGGHHWQGGSCVVGLNDLSKTYYLAEGTTRTGFEEWLTLQNPGQGTVNVTVAYQPGPEQGDSFEKTYVLSPLSRFSVYVPNEVGEGKDVAVTLTGDNAFVVERPMYFNYTYGAVTAQGGDCVMPAISPSSDWFFAEGYTGEGYNEWLCLENPYDEASTVEVIYCTQEAGILPAASITVPPRSRSTIMVNEQAGSGYQLSTRLKVVSGPNIVAERAMYFNAGGFNGGHTATGFSM</sequence>
<dbReference type="Gene3D" id="2.60.290.11">
    <property type="entry name" value="TM1070-like"/>
    <property type="match status" value="3"/>
</dbReference>
<proteinExistence type="predicted"/>
<evidence type="ECO:0000256" key="1">
    <source>
        <dbReference type="ARBA" id="ARBA00022531"/>
    </source>
</evidence>